<dbReference type="EMBL" id="BSSD01000001">
    <property type="protein sequence ID" value="GLW90046.1"/>
    <property type="molecule type" value="Genomic_DNA"/>
</dbReference>
<dbReference type="SUPFAM" id="SSF52091">
    <property type="entry name" value="SpoIIaa-like"/>
    <property type="match status" value="1"/>
</dbReference>
<dbReference type="CDD" id="cd07043">
    <property type="entry name" value="STAS_anti-anti-sigma_factors"/>
    <property type="match status" value="1"/>
</dbReference>
<dbReference type="InterPro" id="IPR036513">
    <property type="entry name" value="STAS_dom_sf"/>
</dbReference>
<feature type="domain" description="STAS" evidence="1">
    <location>
        <begin position="24"/>
        <end position="88"/>
    </location>
</feature>
<reference evidence="2" key="1">
    <citation type="submission" date="2023-02" db="EMBL/GenBank/DDBJ databases">
        <title>Actinokineospora globicatena NBRC 15670.</title>
        <authorList>
            <person name="Ichikawa N."/>
            <person name="Sato H."/>
            <person name="Tonouchi N."/>
        </authorList>
    </citation>
    <scope>NUCLEOTIDE SEQUENCE</scope>
    <source>
        <strain evidence="2">NBRC 15670</strain>
    </source>
</reference>
<protein>
    <recommendedName>
        <fullName evidence="1">STAS domain-containing protein</fullName>
    </recommendedName>
</protein>
<comment type="caution">
    <text evidence="2">The sequence shown here is derived from an EMBL/GenBank/DDBJ whole genome shotgun (WGS) entry which is preliminary data.</text>
</comment>
<keyword evidence="3" id="KW-1185">Reference proteome</keyword>
<accession>A0A9W6QFK6</accession>
<sequence>MAIRPPRRDLIEVGLHRDNAQWTISVLGDVDATSAGVLVEPLTAATGGPAERVVLDLSEVTFFGSHGLCAVVDAHQRAVSRGITLVVVCSRGVSRLLEVTGVAETLRQDAVLTDRAPTC</sequence>
<dbReference type="Proteomes" id="UP001165042">
    <property type="component" value="Unassembled WGS sequence"/>
</dbReference>
<evidence type="ECO:0000313" key="2">
    <source>
        <dbReference type="EMBL" id="GLW90046.1"/>
    </source>
</evidence>
<dbReference type="RefSeq" id="WP_285607741.1">
    <property type="nucleotide sequence ID" value="NZ_BSSD01000001.1"/>
</dbReference>
<dbReference type="PROSITE" id="PS50801">
    <property type="entry name" value="STAS"/>
    <property type="match status" value="1"/>
</dbReference>
<name>A0A9W6QFK6_9PSEU</name>
<dbReference type="InterPro" id="IPR002645">
    <property type="entry name" value="STAS_dom"/>
</dbReference>
<proteinExistence type="predicted"/>
<evidence type="ECO:0000313" key="3">
    <source>
        <dbReference type="Proteomes" id="UP001165042"/>
    </source>
</evidence>
<organism evidence="2 3">
    <name type="scientific">Actinokineospora globicatena</name>
    <dbReference type="NCBI Taxonomy" id="103729"/>
    <lineage>
        <taxon>Bacteria</taxon>
        <taxon>Bacillati</taxon>
        <taxon>Actinomycetota</taxon>
        <taxon>Actinomycetes</taxon>
        <taxon>Pseudonocardiales</taxon>
        <taxon>Pseudonocardiaceae</taxon>
        <taxon>Actinokineospora</taxon>
    </lineage>
</organism>
<evidence type="ECO:0000259" key="1">
    <source>
        <dbReference type="PROSITE" id="PS50801"/>
    </source>
</evidence>
<gene>
    <name evidence="2" type="ORF">Aglo03_08620</name>
</gene>
<dbReference type="Pfam" id="PF01740">
    <property type="entry name" value="STAS"/>
    <property type="match status" value="1"/>
</dbReference>
<dbReference type="Gene3D" id="3.30.750.24">
    <property type="entry name" value="STAS domain"/>
    <property type="match status" value="1"/>
</dbReference>
<dbReference type="AlphaFoldDB" id="A0A9W6QFK6"/>